<dbReference type="InterPro" id="IPR039425">
    <property type="entry name" value="RNA_pol_sigma-70-like"/>
</dbReference>
<dbReference type="NCBIfam" id="TIGR02937">
    <property type="entry name" value="sigma70-ECF"/>
    <property type="match status" value="1"/>
</dbReference>
<feature type="domain" description="RNA polymerase sigma-70 region 2" evidence="5">
    <location>
        <begin position="31"/>
        <end position="95"/>
    </location>
</feature>
<dbReference type="GO" id="GO:0006352">
    <property type="term" value="P:DNA-templated transcription initiation"/>
    <property type="evidence" value="ECO:0007669"/>
    <property type="project" value="InterPro"/>
</dbReference>
<evidence type="ECO:0000256" key="3">
    <source>
        <dbReference type="ARBA" id="ARBA00023125"/>
    </source>
</evidence>
<dbReference type="Proteomes" id="UP000464178">
    <property type="component" value="Chromosome"/>
</dbReference>
<gene>
    <name evidence="6" type="ORF">SOIL9_67420</name>
</gene>
<dbReference type="GO" id="GO:0016987">
    <property type="term" value="F:sigma factor activity"/>
    <property type="evidence" value="ECO:0007669"/>
    <property type="project" value="UniProtKB-KW"/>
</dbReference>
<organism evidence="6 7">
    <name type="scientific">Gemmata massiliana</name>
    <dbReference type="NCBI Taxonomy" id="1210884"/>
    <lineage>
        <taxon>Bacteria</taxon>
        <taxon>Pseudomonadati</taxon>
        <taxon>Planctomycetota</taxon>
        <taxon>Planctomycetia</taxon>
        <taxon>Gemmatales</taxon>
        <taxon>Gemmataceae</taxon>
        <taxon>Gemmata</taxon>
    </lineage>
</organism>
<evidence type="ECO:0000259" key="5">
    <source>
        <dbReference type="Pfam" id="PF04542"/>
    </source>
</evidence>
<name>A0A6P2CV40_9BACT</name>
<evidence type="ECO:0000256" key="4">
    <source>
        <dbReference type="ARBA" id="ARBA00023163"/>
    </source>
</evidence>
<dbReference type="Pfam" id="PF04542">
    <property type="entry name" value="Sigma70_r2"/>
    <property type="match status" value="1"/>
</dbReference>
<dbReference type="InterPro" id="IPR007627">
    <property type="entry name" value="RNA_pol_sigma70_r2"/>
</dbReference>
<dbReference type="PANTHER" id="PTHR43133:SF8">
    <property type="entry name" value="RNA POLYMERASE SIGMA FACTOR HI_1459-RELATED"/>
    <property type="match status" value="1"/>
</dbReference>
<evidence type="ECO:0000313" key="7">
    <source>
        <dbReference type="Proteomes" id="UP000464178"/>
    </source>
</evidence>
<dbReference type="GO" id="GO:0003677">
    <property type="term" value="F:DNA binding"/>
    <property type="evidence" value="ECO:0007669"/>
    <property type="project" value="UniProtKB-KW"/>
</dbReference>
<dbReference type="InterPro" id="IPR013325">
    <property type="entry name" value="RNA_pol_sigma_r2"/>
</dbReference>
<keyword evidence="3" id="KW-0238">DNA-binding</keyword>
<evidence type="ECO:0000256" key="1">
    <source>
        <dbReference type="ARBA" id="ARBA00023015"/>
    </source>
</evidence>
<dbReference type="InterPro" id="IPR014284">
    <property type="entry name" value="RNA_pol_sigma-70_dom"/>
</dbReference>
<dbReference type="RefSeq" id="WP_052550722.1">
    <property type="nucleotide sequence ID" value="NZ_LR593886.1"/>
</dbReference>
<keyword evidence="7" id="KW-1185">Reference proteome</keyword>
<reference evidence="6 7" key="1">
    <citation type="submission" date="2019-05" db="EMBL/GenBank/DDBJ databases">
        <authorList>
            <consortium name="Science for Life Laboratories"/>
        </authorList>
    </citation>
    <scope>NUCLEOTIDE SEQUENCE [LARGE SCALE GENOMIC DNA]</scope>
    <source>
        <strain evidence="6">Soil9</strain>
    </source>
</reference>
<keyword evidence="2" id="KW-0731">Sigma factor</keyword>
<protein>
    <recommendedName>
        <fullName evidence="5">RNA polymerase sigma-70 region 2 domain-containing protein</fullName>
    </recommendedName>
</protein>
<dbReference type="Gene3D" id="1.10.1740.10">
    <property type="match status" value="1"/>
</dbReference>
<accession>A0A6P2CV40</accession>
<sequence>MGADSADTTRVTLLHRLNQDPADQISWGEFFRLYSPAIRSWLMHWGLQEADAQDVSQNVLMRLTQKLPQFKYDATRSFRGWLKTLTHHAWHDFVTEAGYRTRGSGDTSIFNQLQSIEAREDLAARVEATFDKELLEMALLRARERVAEGTWMAFKLAALDGVAPQTVADQLGVRVSHVYLAKHRVQKLVQEEIKAIESPGASSAS</sequence>
<evidence type="ECO:0000256" key="2">
    <source>
        <dbReference type="ARBA" id="ARBA00023082"/>
    </source>
</evidence>
<dbReference type="EMBL" id="LR593886">
    <property type="protein sequence ID" value="VTR90972.1"/>
    <property type="molecule type" value="Genomic_DNA"/>
</dbReference>
<dbReference type="KEGG" id="gms:SOIL9_67420"/>
<keyword evidence="4" id="KW-0804">Transcription</keyword>
<dbReference type="SUPFAM" id="SSF88946">
    <property type="entry name" value="Sigma2 domain of RNA polymerase sigma factors"/>
    <property type="match status" value="1"/>
</dbReference>
<keyword evidence="1" id="KW-0805">Transcription regulation</keyword>
<evidence type="ECO:0000313" key="6">
    <source>
        <dbReference type="EMBL" id="VTR90972.1"/>
    </source>
</evidence>
<dbReference type="PANTHER" id="PTHR43133">
    <property type="entry name" value="RNA POLYMERASE ECF-TYPE SIGMA FACTO"/>
    <property type="match status" value="1"/>
</dbReference>
<proteinExistence type="predicted"/>
<dbReference type="AlphaFoldDB" id="A0A6P2CV40"/>